<gene>
    <name evidence="1" type="ORF">M9458_027250</name>
</gene>
<accession>A0ABD0PY50</accession>
<dbReference type="Proteomes" id="UP001529510">
    <property type="component" value="Unassembled WGS sequence"/>
</dbReference>
<protein>
    <submittedName>
        <fullName evidence="1">Uncharacterized protein</fullName>
    </submittedName>
</protein>
<proteinExistence type="predicted"/>
<dbReference type="AlphaFoldDB" id="A0ABD0PY50"/>
<feature type="non-terminal residue" evidence="1">
    <location>
        <position position="52"/>
    </location>
</feature>
<comment type="caution">
    <text evidence="1">The sequence shown here is derived from an EMBL/GenBank/DDBJ whole genome shotgun (WGS) entry which is preliminary data.</text>
</comment>
<keyword evidence="2" id="KW-1185">Reference proteome</keyword>
<feature type="non-terminal residue" evidence="1">
    <location>
        <position position="1"/>
    </location>
</feature>
<organism evidence="1 2">
    <name type="scientific">Cirrhinus mrigala</name>
    <name type="common">Mrigala</name>
    <dbReference type="NCBI Taxonomy" id="683832"/>
    <lineage>
        <taxon>Eukaryota</taxon>
        <taxon>Metazoa</taxon>
        <taxon>Chordata</taxon>
        <taxon>Craniata</taxon>
        <taxon>Vertebrata</taxon>
        <taxon>Euteleostomi</taxon>
        <taxon>Actinopterygii</taxon>
        <taxon>Neopterygii</taxon>
        <taxon>Teleostei</taxon>
        <taxon>Ostariophysi</taxon>
        <taxon>Cypriniformes</taxon>
        <taxon>Cyprinidae</taxon>
        <taxon>Labeoninae</taxon>
        <taxon>Labeonini</taxon>
        <taxon>Cirrhinus</taxon>
    </lineage>
</organism>
<dbReference type="EMBL" id="JAMKFB020000013">
    <property type="protein sequence ID" value="KAL0178356.1"/>
    <property type="molecule type" value="Genomic_DNA"/>
</dbReference>
<evidence type="ECO:0000313" key="1">
    <source>
        <dbReference type="EMBL" id="KAL0178356.1"/>
    </source>
</evidence>
<reference evidence="1 2" key="1">
    <citation type="submission" date="2024-05" db="EMBL/GenBank/DDBJ databases">
        <title>Genome sequencing and assembly of Indian major carp, Cirrhinus mrigala (Hamilton, 1822).</title>
        <authorList>
            <person name="Mohindra V."/>
            <person name="Chowdhury L.M."/>
            <person name="Lal K."/>
            <person name="Jena J.K."/>
        </authorList>
    </citation>
    <scope>NUCLEOTIDE SEQUENCE [LARGE SCALE GENOMIC DNA]</scope>
    <source>
        <strain evidence="1">CM1030</strain>
        <tissue evidence="1">Blood</tissue>
    </source>
</reference>
<evidence type="ECO:0000313" key="2">
    <source>
        <dbReference type="Proteomes" id="UP001529510"/>
    </source>
</evidence>
<name>A0ABD0PY50_CIRMR</name>
<sequence length="52" mass="5637">RTLQGFGSVLTEMGSVFDVSPLEEQLSNADRRVADMQHNLLGPLSQLEHAAA</sequence>